<dbReference type="Proteomes" id="UP000005741">
    <property type="component" value="Chromosome"/>
</dbReference>
<dbReference type="HOGENOM" id="CLU_104920_0_0_2"/>
<evidence type="ECO:0000313" key="1">
    <source>
        <dbReference type="EMBL" id="EHQ35154.1"/>
    </source>
</evidence>
<dbReference type="AlphaFoldDB" id="H1YZD0"/>
<dbReference type="STRING" id="937775.Metlim_1038"/>
<sequence length="244" mass="26572">MKIYYRVIMILVIAFSITGVVSATQHSPPYAMNYDFSDIPSTPTASNAENYQDQIGYNGYSYTDQSVISGTQWLSDSSIYFFNGHGGTYQGDGGGILVFQDSNGSSSYLFASDVPDDLMSTNHKVLSDSAFEINDVLLMVLEACYSANYNSETGNLLSTASSKGVDYRIGFSGAIGNGRSNYWGNKFWEYLEDGYSIGYSASTAVNDAIDDIFPWGWTDGVDTIVVQGNSPSTAYLTPVRYGTI</sequence>
<dbReference type="EMBL" id="CM001436">
    <property type="protein sequence ID" value="EHQ35154.1"/>
    <property type="molecule type" value="Genomic_DNA"/>
</dbReference>
<protein>
    <recommendedName>
        <fullName evidence="3">Gingipain domain-containing protein</fullName>
    </recommendedName>
</protein>
<reference evidence="1 2" key="1">
    <citation type="submission" date="2011-10" db="EMBL/GenBank/DDBJ databases">
        <title>The Improved High-Quality Draft genome of Methanoplanus limicola DSM 2279.</title>
        <authorList>
            <consortium name="US DOE Joint Genome Institute (JGI-PGF)"/>
            <person name="Lucas S."/>
            <person name="Copeland A."/>
            <person name="Lapidus A."/>
            <person name="Glavina del Rio T."/>
            <person name="Dalin E."/>
            <person name="Tice H."/>
            <person name="Bruce D."/>
            <person name="Goodwin L."/>
            <person name="Pitluck S."/>
            <person name="Peters L."/>
            <person name="Mikhailova N."/>
            <person name="Lu M."/>
            <person name="Kyrpides N."/>
            <person name="Mavromatis K."/>
            <person name="Ivanova N."/>
            <person name="Markowitz V."/>
            <person name="Cheng J.-F."/>
            <person name="Hugenholtz P."/>
            <person name="Woyke T."/>
            <person name="Wu D."/>
            <person name="Wirth R."/>
            <person name="Brambilla E.-M."/>
            <person name="Klenk H.-P."/>
            <person name="Eisen J.A."/>
        </authorList>
    </citation>
    <scope>NUCLEOTIDE SEQUENCE [LARGE SCALE GENOMIC DNA]</scope>
    <source>
        <strain evidence="1 2">DSM 2279</strain>
    </source>
</reference>
<keyword evidence="2" id="KW-1185">Reference proteome</keyword>
<dbReference type="RefSeq" id="WP_004076885.1">
    <property type="nucleotide sequence ID" value="NZ_CM001436.1"/>
</dbReference>
<evidence type="ECO:0008006" key="3">
    <source>
        <dbReference type="Google" id="ProtNLM"/>
    </source>
</evidence>
<organism evidence="1 2">
    <name type="scientific">Methanoplanus limicola DSM 2279</name>
    <dbReference type="NCBI Taxonomy" id="937775"/>
    <lineage>
        <taxon>Archaea</taxon>
        <taxon>Methanobacteriati</taxon>
        <taxon>Methanobacteriota</taxon>
        <taxon>Stenosarchaea group</taxon>
        <taxon>Methanomicrobia</taxon>
        <taxon>Methanomicrobiales</taxon>
        <taxon>Methanomicrobiaceae</taxon>
        <taxon>Methanoplanus</taxon>
    </lineage>
</organism>
<accession>H1YZD0</accession>
<evidence type="ECO:0000313" key="2">
    <source>
        <dbReference type="Proteomes" id="UP000005741"/>
    </source>
</evidence>
<name>H1YZD0_9EURY</name>
<proteinExistence type="predicted"/>
<dbReference type="InParanoid" id="H1YZD0"/>
<gene>
    <name evidence="1" type="ORF">Metlim_1038</name>
</gene>